<evidence type="ECO:0000256" key="4">
    <source>
        <dbReference type="ARBA" id="ARBA00022538"/>
    </source>
</evidence>
<dbReference type="GO" id="GO:0006813">
    <property type="term" value="P:potassium ion transport"/>
    <property type="evidence" value="ECO:0007669"/>
    <property type="project" value="UniProtKB-KW"/>
</dbReference>
<keyword evidence="4" id="KW-0630">Potassium</keyword>
<keyword evidence="6" id="KW-1133">Transmembrane helix</keyword>
<evidence type="ECO:0000256" key="1">
    <source>
        <dbReference type="ARBA" id="ARBA00004141"/>
    </source>
</evidence>
<dbReference type="eggNOG" id="COG0490">
    <property type="taxonomic scope" value="Bacteria"/>
</dbReference>
<keyword evidence="4" id="KW-0633">Potassium transport</keyword>
<keyword evidence="4" id="KW-0406">Ion transport</keyword>
<proteinExistence type="inferred from homology"/>
<dbReference type="SUPFAM" id="SSF116726">
    <property type="entry name" value="TrkA C-terminal domain-like"/>
    <property type="match status" value="2"/>
</dbReference>
<evidence type="ECO:0000256" key="3">
    <source>
        <dbReference type="ARBA" id="ARBA00022448"/>
    </source>
</evidence>
<keyword evidence="7" id="KW-0472">Membrane</keyword>
<organism evidence="9 10">
    <name type="scientific">Phocaeicola coprophilus DSM 18228 = JCM 13818</name>
    <dbReference type="NCBI Taxonomy" id="547042"/>
    <lineage>
        <taxon>Bacteria</taxon>
        <taxon>Pseudomonadati</taxon>
        <taxon>Bacteroidota</taxon>
        <taxon>Bacteroidia</taxon>
        <taxon>Bacteroidales</taxon>
        <taxon>Bacteroidaceae</taxon>
        <taxon>Phocaeicola</taxon>
    </lineage>
</organism>
<evidence type="ECO:0000313" key="9">
    <source>
        <dbReference type="EMBL" id="EEF77390.1"/>
    </source>
</evidence>
<dbReference type="InterPro" id="IPR006153">
    <property type="entry name" value="Cation/H_exchanger_TM"/>
</dbReference>
<comment type="similarity">
    <text evidence="2">Belongs to the monovalent cation:proton antiporter 2 (CPA2) transporter (TC 2.A.37) family.</text>
</comment>
<evidence type="ECO:0000259" key="8">
    <source>
        <dbReference type="PROSITE" id="PS51202"/>
    </source>
</evidence>
<evidence type="ECO:0000256" key="5">
    <source>
        <dbReference type="ARBA" id="ARBA00022692"/>
    </source>
</evidence>
<dbReference type="Proteomes" id="UP000014073">
    <property type="component" value="Unassembled WGS sequence"/>
</dbReference>
<evidence type="ECO:0000256" key="6">
    <source>
        <dbReference type="ARBA" id="ARBA00022989"/>
    </source>
</evidence>
<accession>S0FBA0</accession>
<keyword evidence="3" id="KW-0813">Transport</keyword>
<dbReference type="Gene3D" id="1.20.1530.20">
    <property type="match status" value="1"/>
</dbReference>
<evidence type="ECO:0000256" key="7">
    <source>
        <dbReference type="ARBA" id="ARBA00023136"/>
    </source>
</evidence>
<dbReference type="STRING" id="547042.BACCOPRO_02912"/>
<comment type="caution">
    <text evidence="9">The sequence shown here is derived from an EMBL/GenBank/DDBJ whole genome shotgun (WGS) entry which is preliminary data.</text>
</comment>
<dbReference type="eggNOG" id="COG0475">
    <property type="taxonomic scope" value="Bacteria"/>
</dbReference>
<dbReference type="HOGENOM" id="CLU_020579_0_0_10"/>
<dbReference type="GO" id="GO:1902600">
    <property type="term" value="P:proton transmembrane transport"/>
    <property type="evidence" value="ECO:0007669"/>
    <property type="project" value="InterPro"/>
</dbReference>
<dbReference type="InterPro" id="IPR006037">
    <property type="entry name" value="RCK_C"/>
</dbReference>
<name>S0FBA0_9BACT</name>
<dbReference type="InterPro" id="IPR038770">
    <property type="entry name" value="Na+/solute_symporter_sf"/>
</dbReference>
<dbReference type="Gene3D" id="3.30.70.1450">
    <property type="entry name" value="Regulator of K+ conductance, C-terminal domain"/>
    <property type="match status" value="2"/>
</dbReference>
<dbReference type="GO" id="GO:0008324">
    <property type="term" value="F:monoatomic cation transmembrane transporter activity"/>
    <property type="evidence" value="ECO:0007669"/>
    <property type="project" value="InterPro"/>
</dbReference>
<dbReference type="PANTHER" id="PTHR42751">
    <property type="entry name" value="SODIUM/HYDROGEN EXCHANGER FAMILY/TRKA DOMAIN PROTEIN"/>
    <property type="match status" value="1"/>
</dbReference>
<feature type="domain" description="RCK C-terminal" evidence="8">
    <location>
        <begin position="679"/>
        <end position="764"/>
    </location>
</feature>
<dbReference type="Pfam" id="PF02080">
    <property type="entry name" value="TrkA_C"/>
    <property type="match status" value="2"/>
</dbReference>
<evidence type="ECO:0000256" key="2">
    <source>
        <dbReference type="ARBA" id="ARBA00005551"/>
    </source>
</evidence>
<dbReference type="Pfam" id="PF00999">
    <property type="entry name" value="Na_H_Exchanger"/>
    <property type="match status" value="1"/>
</dbReference>
<keyword evidence="10" id="KW-1185">Reference proteome</keyword>
<dbReference type="GO" id="GO:0016020">
    <property type="term" value="C:membrane"/>
    <property type="evidence" value="ECO:0007669"/>
    <property type="project" value="UniProtKB-SubCell"/>
</dbReference>
<gene>
    <name evidence="9" type="ORF">BACCOPRO_02912</name>
</gene>
<keyword evidence="5" id="KW-0812">Transmembrane</keyword>
<comment type="subcellular location">
    <subcellularLocation>
        <location evidence="1">Membrane</location>
        <topology evidence="1">Multi-pass membrane protein</topology>
    </subcellularLocation>
</comment>
<dbReference type="InterPro" id="IPR036721">
    <property type="entry name" value="RCK_C_sf"/>
</dbReference>
<evidence type="ECO:0000313" key="10">
    <source>
        <dbReference type="Proteomes" id="UP000014073"/>
    </source>
</evidence>
<feature type="domain" description="RCK C-terminal" evidence="8">
    <location>
        <begin position="590"/>
        <end position="674"/>
    </location>
</feature>
<sequence>MYFCDCIKKTKSMSHLAPLISDLALILLCAGIITLIFKKLKQPLVLGYIVAGFVASPHFSLTPSVTDVANIQTWSDIGVIFLLFALGLEFSFKKLVKVGGPAVISACTIIFCMILVGMCTGWLFGWKRMDCIYLGGMLAMSSTTIIYKAFDDLGLRQQRFAGLVLSILILEDILAIVLMVMLSTMAVSKNFEGGEMVYSILKLVFFLILWFVVGIYLIPLFLKRVRRLMSDETLLIVSLALCFGMVVLAAKVGFSPAFGAFIMGSILSETIESEHIVKLVSPVKDLFGAIFFVSVGMMVDPGMIVEYIGPIIALVIAVLLGQTIFGTAGVLLSGQPLKTAMQCGFSLTQIGEFAFIIASLGVSLQVTSHFLYPIVVAVSVITTFLTPYMIRLAVPAYQVADKYIPARWRHLLERYSSGVQPVNHSNNWKKLLTAIVRIVLVYAVLAIAVTALCLHLIVPLVMQLGDFWGRLLGAVITIGAVAPFLRALIMKKNHSEEFRALWRDSRFNHAPLISVILLRIVIAISFVVYIIKDLYQASVALVVAIAIVVVTGMIVSRFLKKQSIVLERTFVQNLRSKDMRQEFLGEKRPEYAGSLLDRDIHLSDFVIPADSLWAGRTLRELDLGKKYGVHVASIIRGTHRINIPGGDNRLYPCDTIQVIGTDEQLSQFAAQAEKVSTACMDDDFEKREMQLKQFVVDKSSPFVGHTILECGIRNQFHCLVVGIESAGDVSLHAPDVHIPLQAGDVMWVVGEETNLQGLCQWKEHDLAKEPV</sequence>
<dbReference type="GO" id="GO:0015297">
    <property type="term" value="F:antiporter activity"/>
    <property type="evidence" value="ECO:0007669"/>
    <property type="project" value="InterPro"/>
</dbReference>
<dbReference type="EMBL" id="ACBW01000189">
    <property type="protein sequence ID" value="EEF77390.1"/>
    <property type="molecule type" value="Genomic_DNA"/>
</dbReference>
<dbReference type="PANTHER" id="PTHR42751:SF3">
    <property type="entry name" value="SODIUM_GLUTAMATE SYMPORTER"/>
    <property type="match status" value="1"/>
</dbReference>
<dbReference type="PROSITE" id="PS51202">
    <property type="entry name" value="RCK_C"/>
    <property type="match status" value="2"/>
</dbReference>
<reference evidence="9 10" key="1">
    <citation type="submission" date="2008-12" db="EMBL/GenBank/DDBJ databases">
        <authorList>
            <person name="Fulton L."/>
            <person name="Clifton S."/>
            <person name="Fulton B."/>
            <person name="Xu J."/>
            <person name="Minx P."/>
            <person name="Pepin K.H."/>
            <person name="Johnson M."/>
            <person name="Bhonagiri V."/>
            <person name="Nash W.E."/>
            <person name="Mardis E.R."/>
            <person name="Wilson R.K."/>
        </authorList>
    </citation>
    <scope>NUCLEOTIDE SEQUENCE [LARGE SCALE GENOMIC DNA]</scope>
    <source>
        <strain evidence="9 10">DSM 18228</strain>
    </source>
</reference>
<dbReference type="AlphaFoldDB" id="S0FBA0"/>
<protein>
    <submittedName>
        <fullName evidence="9">TrkA C-terminal domain protein</fullName>
    </submittedName>
</protein>